<accession>A0ABY9HXQ1</accession>
<proteinExistence type="predicted"/>
<name>A0ABY9HXQ1_9ACTN</name>
<evidence type="ECO:0000313" key="1">
    <source>
        <dbReference type="EMBL" id="WLQ39139.1"/>
    </source>
</evidence>
<reference evidence="1 2" key="1">
    <citation type="submission" date="2023-03" db="EMBL/GenBank/DDBJ databases">
        <title>Isolation and description of six Streptomyces strains from soil environments, able to metabolize different microbial glucans.</title>
        <authorList>
            <person name="Widen T."/>
            <person name="Larsbrink J."/>
        </authorList>
    </citation>
    <scope>NUCLEOTIDE SEQUENCE [LARGE SCALE GENOMIC DNA]</scope>
    <source>
        <strain evidence="1 2">Mut2</strain>
    </source>
</reference>
<gene>
    <name evidence="1" type="ORF">P8A22_03290</name>
</gene>
<dbReference type="EMBL" id="CP120992">
    <property type="protein sequence ID" value="WLQ39139.1"/>
    <property type="molecule type" value="Genomic_DNA"/>
</dbReference>
<evidence type="ECO:0000313" key="2">
    <source>
        <dbReference type="Proteomes" id="UP001229952"/>
    </source>
</evidence>
<dbReference type="RefSeq" id="WP_306085785.1">
    <property type="nucleotide sequence ID" value="NZ_CP120992.1"/>
</dbReference>
<sequence length="110" mass="11133">MPLNAIADSGGTVEHRRLTDRMTATLKIAATVAQSALSEPIAAGLLEELPGDAPRLVLTAAGRGLWRRYGVGTAEITARLHADLPAEDLAAAGRVPAVVTARAGAALAGG</sequence>
<organism evidence="1 2">
    <name type="scientific">Streptomyces laculatispora</name>
    <dbReference type="NCBI Taxonomy" id="887464"/>
    <lineage>
        <taxon>Bacteria</taxon>
        <taxon>Bacillati</taxon>
        <taxon>Actinomycetota</taxon>
        <taxon>Actinomycetes</taxon>
        <taxon>Kitasatosporales</taxon>
        <taxon>Streptomycetaceae</taxon>
        <taxon>Streptomyces</taxon>
    </lineage>
</organism>
<keyword evidence="2" id="KW-1185">Reference proteome</keyword>
<dbReference type="Proteomes" id="UP001229952">
    <property type="component" value="Chromosome"/>
</dbReference>
<protein>
    <submittedName>
        <fullName evidence="1">Uncharacterized protein</fullName>
    </submittedName>
</protein>